<comment type="caution">
    <text evidence="2">The sequence shown here is derived from an EMBL/GenBank/DDBJ whole genome shotgun (WGS) entry which is preliminary data.</text>
</comment>
<keyword evidence="1" id="KW-0472">Membrane</keyword>
<evidence type="ECO:0000256" key="1">
    <source>
        <dbReference type="SAM" id="Phobius"/>
    </source>
</evidence>
<keyword evidence="1" id="KW-1133">Transmembrane helix</keyword>
<feature type="transmembrane region" description="Helical" evidence="1">
    <location>
        <begin position="150"/>
        <end position="169"/>
    </location>
</feature>
<keyword evidence="3" id="KW-1185">Reference proteome</keyword>
<dbReference type="Proteomes" id="UP001308776">
    <property type="component" value="Unassembled WGS sequence"/>
</dbReference>
<protein>
    <submittedName>
        <fullName evidence="2">Uncharacterized protein</fullName>
    </submittedName>
</protein>
<evidence type="ECO:0000313" key="3">
    <source>
        <dbReference type="Proteomes" id="UP001308776"/>
    </source>
</evidence>
<name>A0ABU6FTD2_9PROT</name>
<feature type="transmembrane region" description="Helical" evidence="1">
    <location>
        <begin position="123"/>
        <end position="144"/>
    </location>
</feature>
<organism evidence="2 3">
    <name type="scientific">Acidithiobacillus ferriphilus</name>
    <dbReference type="NCBI Taxonomy" id="1689834"/>
    <lineage>
        <taxon>Bacteria</taxon>
        <taxon>Pseudomonadati</taxon>
        <taxon>Pseudomonadota</taxon>
        <taxon>Acidithiobacillia</taxon>
        <taxon>Acidithiobacillales</taxon>
        <taxon>Acidithiobacillaceae</taxon>
        <taxon>Acidithiobacillus</taxon>
    </lineage>
</organism>
<keyword evidence="1" id="KW-0812">Transmembrane</keyword>
<feature type="transmembrane region" description="Helical" evidence="1">
    <location>
        <begin position="33"/>
        <end position="53"/>
    </location>
</feature>
<proteinExistence type="predicted"/>
<gene>
    <name evidence="2" type="ORF">OW717_14140</name>
</gene>
<reference evidence="2 3" key="1">
    <citation type="submission" date="2022-11" db="EMBL/GenBank/DDBJ databases">
        <title>Comparative genomics analysis of Acidithiobacillus ferriphilus.</title>
        <authorList>
            <person name="Ma L."/>
        </authorList>
    </citation>
    <scope>NUCLEOTIDE SEQUENCE [LARGE SCALE GENOMIC DNA]</scope>
    <source>
        <strain evidence="2 3">DY15</strain>
    </source>
</reference>
<accession>A0ABU6FTD2</accession>
<feature type="transmembrane region" description="Helical" evidence="1">
    <location>
        <begin position="59"/>
        <end position="78"/>
    </location>
</feature>
<dbReference type="EMBL" id="JAQGFR010000262">
    <property type="protein sequence ID" value="MEB8515172.1"/>
    <property type="molecule type" value="Genomic_DNA"/>
</dbReference>
<sequence length="184" mass="19293">MSNILEDMQSAVIKEAASGKIAQSRRIVTARRVYALQSFAGATVVTALMLVSAGTPGCWLSSALLMPATFSLVIELGLAGDGKRDVERGGGVGYALDYVLSRACWKALTAKLGGRRWAAMGRWWAAFVVGLPVFAVIAALLFLLRVAAGADWPLIAIGAVAMVTSARRVRTLTALVRAIDAGAS</sequence>
<evidence type="ECO:0000313" key="2">
    <source>
        <dbReference type="EMBL" id="MEB8515172.1"/>
    </source>
</evidence>
<dbReference type="RefSeq" id="WP_325757413.1">
    <property type="nucleotide sequence ID" value="NZ_JAQGFK010000188.1"/>
</dbReference>